<dbReference type="InterPro" id="IPR007029">
    <property type="entry name" value="YHS_dom"/>
</dbReference>
<evidence type="ECO:0000256" key="4">
    <source>
        <dbReference type="ARBA" id="ARBA00048941"/>
    </source>
</evidence>
<organism evidence="6 7">
    <name type="scientific">Kyrpidia spormannii</name>
    <dbReference type="NCBI Taxonomy" id="2055160"/>
    <lineage>
        <taxon>Bacteria</taxon>
        <taxon>Bacillati</taxon>
        <taxon>Bacillota</taxon>
        <taxon>Bacilli</taxon>
        <taxon>Bacillales</taxon>
        <taxon>Alicyclobacillaceae</taxon>
        <taxon>Kyrpidia</taxon>
    </lineage>
</organism>
<dbReference type="RefSeq" id="WP_170086022.1">
    <property type="nucleotide sequence ID" value="NZ_CP047971.1"/>
</dbReference>
<evidence type="ECO:0000256" key="2">
    <source>
        <dbReference type="ARBA" id="ARBA00023002"/>
    </source>
</evidence>
<dbReference type="Pfam" id="PF04945">
    <property type="entry name" value="YHS"/>
    <property type="match status" value="1"/>
</dbReference>
<dbReference type="InterPro" id="IPR003430">
    <property type="entry name" value="Phenol_Hydrox"/>
</dbReference>
<dbReference type="Pfam" id="PF02332">
    <property type="entry name" value="Phenol_Hydrox"/>
    <property type="match status" value="1"/>
</dbReference>
<evidence type="ECO:0000256" key="1">
    <source>
        <dbReference type="ARBA" id="ARBA00012710"/>
    </source>
</evidence>
<evidence type="ECO:0000313" key="7">
    <source>
        <dbReference type="Proteomes" id="UP000502196"/>
    </source>
</evidence>
<evidence type="ECO:0000259" key="5">
    <source>
        <dbReference type="Pfam" id="PF04945"/>
    </source>
</evidence>
<gene>
    <name evidence="6" type="primary">tmoA</name>
    <name evidence="6" type="ORF">COOX1_2456</name>
</gene>
<keyword evidence="2 6" id="KW-0560">Oxidoreductase</keyword>
<keyword evidence="3 6" id="KW-0503">Monooxygenase</keyword>
<proteinExistence type="predicted"/>
<evidence type="ECO:0000256" key="3">
    <source>
        <dbReference type="ARBA" id="ARBA00023033"/>
    </source>
</evidence>
<evidence type="ECO:0000313" key="6">
    <source>
        <dbReference type="EMBL" id="CAB3394523.1"/>
    </source>
</evidence>
<protein>
    <recommendedName>
        <fullName evidence="1">propane 2-monooxygenase</fullName>
        <ecNumber evidence="1">1.14.13.227</ecNumber>
    </recommendedName>
</protein>
<dbReference type="InterPro" id="IPR012348">
    <property type="entry name" value="RNR-like"/>
</dbReference>
<dbReference type="AlphaFoldDB" id="A0A6F9EDY8"/>
<dbReference type="GO" id="GO:0004497">
    <property type="term" value="F:monooxygenase activity"/>
    <property type="evidence" value="ECO:0007669"/>
    <property type="project" value="UniProtKB-KW"/>
</dbReference>
<comment type="catalytic activity">
    <reaction evidence="4">
        <text>propane + NADH + O2 + H(+) = propan-2-ol + NAD(+) + H2O</text>
        <dbReference type="Rhea" id="RHEA:49992"/>
        <dbReference type="ChEBI" id="CHEBI:15377"/>
        <dbReference type="ChEBI" id="CHEBI:15378"/>
        <dbReference type="ChEBI" id="CHEBI:15379"/>
        <dbReference type="ChEBI" id="CHEBI:17824"/>
        <dbReference type="ChEBI" id="CHEBI:32879"/>
        <dbReference type="ChEBI" id="CHEBI:57540"/>
        <dbReference type="ChEBI" id="CHEBI:57945"/>
        <dbReference type="EC" id="1.14.13.227"/>
    </reaction>
</comment>
<dbReference type="EMBL" id="LR792683">
    <property type="protein sequence ID" value="CAB3394523.1"/>
    <property type="molecule type" value="Genomic_DNA"/>
</dbReference>
<reference evidence="6 7" key="1">
    <citation type="submission" date="2020-04" db="EMBL/GenBank/DDBJ databases">
        <authorList>
            <person name="Hogendoorn C."/>
        </authorList>
    </citation>
    <scope>NUCLEOTIDE SEQUENCE [LARGE SCALE GENOMIC DNA]</scope>
    <source>
        <strain evidence="6">COOX1</strain>
    </source>
</reference>
<dbReference type="Proteomes" id="UP000502196">
    <property type="component" value="Chromosome"/>
</dbReference>
<dbReference type="EC" id="1.14.13.227" evidence="1"/>
<dbReference type="Gene3D" id="1.10.620.20">
    <property type="entry name" value="Ribonucleotide Reductase, subunit A"/>
    <property type="match status" value="1"/>
</dbReference>
<accession>A0A6F9EDY8</accession>
<dbReference type="InterPro" id="IPR009078">
    <property type="entry name" value="Ferritin-like_SF"/>
</dbReference>
<name>A0A6F9EDY8_9BACL</name>
<sequence length="494" mass="57473">MPKLKREDWYHLGQKLNWTFRYVTTEEVFPEEMLGTRAVPFDAWEQWDEPYKATYREYVETQRQKDTEAYGVKSALSKAKIVEKLSDGWRSILKAHYGAIALGEYAASVGEGHMARFGADSAWRNMATLGMLDEMRHGQIQLYFPHEFVRQDVQFDWAHKAYLTNDWGSIAARALFDDMFAAASALETAIQTTFTFETGFTNLQFLGMAADAMDVGDFGFSSLLSSIQTDESRHAQIGAPTLEILLKYDPQKAQHMVDKMFWRAWRIFALLTGIAMDYYMPVDHRRMSFKEFMEEWIVTQFIQLIEDVGLKKPWYWDQFIYELDHAQHALHLGVYFWRPTVWWNPVAGMKPEDREWLNQKYPDWERVWGRHWDVIADNYRQGNIAKTLPETLPIVCAIDQLPICEPNAKTGKIEPRIVTYKGKKYHFCSDVCKWIFEQEPDRYAGQKTIVDRFLQGIIQPATLEGALNYMGLSETERGTDPEAGQWAQAYAVAR</sequence>
<dbReference type="SUPFAM" id="SSF47240">
    <property type="entry name" value="Ferritin-like"/>
    <property type="match status" value="1"/>
</dbReference>
<feature type="domain" description="YHS" evidence="5">
    <location>
        <begin position="417"/>
        <end position="446"/>
    </location>
</feature>